<dbReference type="InParanoid" id="G8ZRU9"/>
<evidence type="ECO:0000256" key="6">
    <source>
        <dbReference type="ARBA" id="ARBA00023242"/>
    </source>
</evidence>
<dbReference type="GO" id="GO:0005634">
    <property type="term" value="C:nucleus"/>
    <property type="evidence" value="ECO:0007669"/>
    <property type="project" value="UniProtKB-SubCell"/>
</dbReference>
<dbReference type="GO" id="GO:0000444">
    <property type="term" value="C:MIS12/MIND type complex"/>
    <property type="evidence" value="ECO:0007669"/>
    <property type="project" value="UniProtKB-UniRule"/>
</dbReference>
<evidence type="ECO:0000256" key="2">
    <source>
        <dbReference type="ARBA" id="ARBA00022454"/>
    </source>
</evidence>
<evidence type="ECO:0000313" key="12">
    <source>
        <dbReference type="Proteomes" id="UP000005627"/>
    </source>
</evidence>
<keyword evidence="6 9" id="KW-0539">Nucleus</keyword>
<keyword evidence="5 9" id="KW-0995">Kinetochore</keyword>
<accession>G8ZRU9</accession>
<keyword evidence="12" id="KW-1185">Reference proteome</keyword>
<keyword evidence="2 9" id="KW-0158">Chromosome</keyword>
<reference evidence="11 12" key="1">
    <citation type="journal article" date="2011" name="Proc. Natl. Acad. Sci. U.S.A.">
        <title>Evolutionary erosion of yeast sex chromosomes by mating-type switching accidents.</title>
        <authorList>
            <person name="Gordon J.L."/>
            <person name="Armisen D."/>
            <person name="Proux-Wera E."/>
            <person name="Oheigeartaigh S.S."/>
            <person name="Byrne K.P."/>
            <person name="Wolfe K.H."/>
        </authorList>
    </citation>
    <scope>NUCLEOTIDE SEQUENCE [LARGE SCALE GENOMIC DNA]</scope>
    <source>
        <strain evidence="12">ATCC 10662 / CBS 1146 / NBRC 0425 / NCYC 2629 / NRRL Y-866</strain>
    </source>
</reference>
<dbReference type="RefSeq" id="XP_003680452.1">
    <property type="nucleotide sequence ID" value="XM_003680404.1"/>
</dbReference>
<name>G8ZRU9_TORDE</name>
<dbReference type="FunCoup" id="G8ZRU9">
    <property type="interactions" value="91"/>
</dbReference>
<keyword evidence="8 9" id="KW-0137">Centromere</keyword>
<evidence type="ECO:0000256" key="7">
    <source>
        <dbReference type="ARBA" id="ARBA00023306"/>
    </source>
</evidence>
<dbReference type="PIRSF" id="PIRSF027153">
    <property type="entry name" value="Nnf1p"/>
    <property type="match status" value="1"/>
</dbReference>
<dbReference type="InterPro" id="IPR016851">
    <property type="entry name" value="Nnf1"/>
</dbReference>
<dbReference type="PANTHER" id="PTHR15459">
    <property type="entry name" value="POLYAMINE-MODULATED FACTOR 1"/>
    <property type="match status" value="1"/>
</dbReference>
<evidence type="ECO:0000256" key="10">
    <source>
        <dbReference type="SAM" id="Coils"/>
    </source>
</evidence>
<dbReference type="PANTHER" id="PTHR15459:SF3">
    <property type="entry name" value="POLYAMINE-MODULATED FACTOR 1"/>
    <property type="match status" value="1"/>
</dbReference>
<evidence type="ECO:0000256" key="3">
    <source>
        <dbReference type="ARBA" id="ARBA00022618"/>
    </source>
</evidence>
<evidence type="ECO:0000256" key="9">
    <source>
        <dbReference type="PIRNR" id="PIRNR027153"/>
    </source>
</evidence>
<gene>
    <name evidence="11" type="primary">TDEL0C03520</name>
    <name evidence="11" type="ORF">TDEL_0C03520</name>
</gene>
<evidence type="ECO:0000313" key="11">
    <source>
        <dbReference type="EMBL" id="CCE91241.1"/>
    </source>
</evidence>
<feature type="coiled-coil region" evidence="10">
    <location>
        <begin position="75"/>
        <end position="102"/>
    </location>
</feature>
<evidence type="ECO:0000256" key="5">
    <source>
        <dbReference type="ARBA" id="ARBA00022838"/>
    </source>
</evidence>
<feature type="coiled-coil region" evidence="10">
    <location>
        <begin position="133"/>
        <end position="174"/>
    </location>
</feature>
<dbReference type="KEGG" id="tdl:TDEL_0C03520"/>
<dbReference type="GO" id="GO:0007059">
    <property type="term" value="P:chromosome segregation"/>
    <property type="evidence" value="ECO:0007669"/>
    <property type="project" value="UniProtKB-UniRule"/>
</dbReference>
<sequence>MTNDQKIRYLRLKQVFNKALNQSISKLESWEKVSSCFPRYSNTRDGSSNLVTCQRQVIEFWTELCKREFDEILVERNVKEKLDELDDLVSEAKERLRLSNQRGDIMKDSTPIDELSSEKLIQGNLYKERIIATQQLDDRLANIKEINVNMQQELNELVAELDNEQVELTKLYDKYLGTAIEQPLDETLVQGLNDMLLELRNL</sequence>
<dbReference type="Proteomes" id="UP000005627">
    <property type="component" value="Chromosome 3"/>
</dbReference>
<keyword evidence="7 9" id="KW-0131">Cell cycle</keyword>
<dbReference type="eggNOG" id="ENOG502RZTQ">
    <property type="taxonomic scope" value="Eukaryota"/>
</dbReference>
<comment type="subcellular location">
    <subcellularLocation>
        <location evidence="1 9">Chromosome</location>
        <location evidence="1 9">Centromere</location>
        <location evidence="1 9">Kinetochore</location>
    </subcellularLocation>
    <subcellularLocation>
        <location evidence="9">Nucleus</location>
    </subcellularLocation>
    <text evidence="9">Associated with the kinetochore.</text>
</comment>
<dbReference type="OrthoDB" id="18453at2759"/>
<dbReference type="GO" id="GO:0051301">
    <property type="term" value="P:cell division"/>
    <property type="evidence" value="ECO:0007669"/>
    <property type="project" value="UniProtKB-UniRule"/>
</dbReference>
<proteinExistence type="predicted"/>
<dbReference type="InterPro" id="IPR007128">
    <property type="entry name" value="PMF1/Nnf1"/>
</dbReference>
<keyword evidence="3 9" id="KW-0132">Cell division</keyword>
<dbReference type="HOGENOM" id="CLU_117280_0_0_1"/>
<organism evidence="11 12">
    <name type="scientific">Torulaspora delbrueckii</name>
    <name type="common">Yeast</name>
    <name type="synonym">Candida colliculosa</name>
    <dbReference type="NCBI Taxonomy" id="4950"/>
    <lineage>
        <taxon>Eukaryota</taxon>
        <taxon>Fungi</taxon>
        <taxon>Dikarya</taxon>
        <taxon>Ascomycota</taxon>
        <taxon>Saccharomycotina</taxon>
        <taxon>Saccharomycetes</taxon>
        <taxon>Saccharomycetales</taxon>
        <taxon>Saccharomycetaceae</taxon>
        <taxon>Torulaspora</taxon>
    </lineage>
</organism>
<evidence type="ECO:0000256" key="8">
    <source>
        <dbReference type="ARBA" id="ARBA00023328"/>
    </source>
</evidence>
<dbReference type="Pfam" id="PF03980">
    <property type="entry name" value="Nnf1"/>
    <property type="match status" value="1"/>
</dbReference>
<protein>
    <recommendedName>
        <fullName evidence="9">Kinetochore-associated protein</fullName>
    </recommendedName>
</protein>
<evidence type="ECO:0000256" key="4">
    <source>
        <dbReference type="ARBA" id="ARBA00022776"/>
    </source>
</evidence>
<dbReference type="EMBL" id="HE616744">
    <property type="protein sequence ID" value="CCE91241.1"/>
    <property type="molecule type" value="Genomic_DNA"/>
</dbReference>
<keyword evidence="10" id="KW-0175">Coiled coil</keyword>
<dbReference type="AlphaFoldDB" id="G8ZRU9"/>
<keyword evidence="4 9" id="KW-0498">Mitosis</keyword>
<dbReference type="GeneID" id="11500576"/>
<evidence type="ECO:0000256" key="1">
    <source>
        <dbReference type="ARBA" id="ARBA00004629"/>
    </source>
</evidence>